<dbReference type="NCBIfam" id="TIGR00254">
    <property type="entry name" value="GGDEF"/>
    <property type="match status" value="1"/>
</dbReference>
<reference evidence="2 3" key="1">
    <citation type="submission" date="2024-09" db="EMBL/GenBank/DDBJ databases">
        <authorList>
            <person name="Sun Q."/>
            <person name="Mori K."/>
        </authorList>
    </citation>
    <scope>NUCLEOTIDE SEQUENCE [LARGE SCALE GENOMIC DNA]</scope>
    <source>
        <strain evidence="2 3">JCM 15389</strain>
    </source>
</reference>
<feature type="domain" description="GGDEF" evidence="1">
    <location>
        <begin position="179"/>
        <end position="313"/>
    </location>
</feature>
<keyword evidence="2" id="KW-0808">Transferase</keyword>
<accession>A0ABV6C188</accession>
<sequence>LAHVNRKAQGPSNERLVRTDPMWQVTDLATHLIARWLGTGVAASPEEREQVAATGAILARQRAQAARLALHRPGLPAVPVGMVMRLNVWWADAVQSILREEARRLGVGRVTLAEALDVVVRSARWSTLQMLDRLDEEMRSLEARLSHLALHDPLTGVANRSLLLEHLERALARLGRRPGGLGVFYVDLDGFKALNDTQGHAAGDELLRAAARTLQGALRAGDLVARVGGDEFVAVCEQLADPPREALQLGRRLCRALRASPVTLGAAEVPLAASTGIVSLRAARPSVDELLRAADRAMYHAKRHRRSLALLDLDRPRPRPVLACAPARRPSAPGVVPVPA</sequence>
<proteinExistence type="predicted"/>
<name>A0ABV6C188_9ACTN</name>
<dbReference type="CDD" id="cd01949">
    <property type="entry name" value="GGDEF"/>
    <property type="match status" value="1"/>
</dbReference>
<dbReference type="InterPro" id="IPR029787">
    <property type="entry name" value="Nucleotide_cyclase"/>
</dbReference>
<dbReference type="SMART" id="SM00267">
    <property type="entry name" value="GGDEF"/>
    <property type="match status" value="1"/>
</dbReference>
<comment type="caution">
    <text evidence="2">The sequence shown here is derived from an EMBL/GenBank/DDBJ whole genome shotgun (WGS) entry which is preliminary data.</text>
</comment>
<dbReference type="EMBL" id="JBHLYQ010000031">
    <property type="protein sequence ID" value="MFC0081456.1"/>
    <property type="molecule type" value="Genomic_DNA"/>
</dbReference>
<dbReference type="PANTHER" id="PTHR46663:SF3">
    <property type="entry name" value="SLL0267 PROTEIN"/>
    <property type="match status" value="1"/>
</dbReference>
<dbReference type="InterPro" id="IPR052163">
    <property type="entry name" value="DGC-Regulatory_Protein"/>
</dbReference>
<organism evidence="2 3">
    <name type="scientific">Aciditerrimonas ferrireducens</name>
    <dbReference type="NCBI Taxonomy" id="667306"/>
    <lineage>
        <taxon>Bacteria</taxon>
        <taxon>Bacillati</taxon>
        <taxon>Actinomycetota</taxon>
        <taxon>Acidimicrobiia</taxon>
        <taxon>Acidimicrobiales</taxon>
        <taxon>Acidimicrobiaceae</taxon>
        <taxon>Aciditerrimonas</taxon>
    </lineage>
</organism>
<dbReference type="PROSITE" id="PS50887">
    <property type="entry name" value="GGDEF"/>
    <property type="match status" value="1"/>
</dbReference>
<evidence type="ECO:0000313" key="3">
    <source>
        <dbReference type="Proteomes" id="UP001589788"/>
    </source>
</evidence>
<dbReference type="SUPFAM" id="SSF55073">
    <property type="entry name" value="Nucleotide cyclase"/>
    <property type="match status" value="1"/>
</dbReference>
<dbReference type="InterPro" id="IPR000160">
    <property type="entry name" value="GGDEF_dom"/>
</dbReference>
<gene>
    <name evidence="2" type="ORF">ACFFRE_04745</name>
</gene>
<keyword evidence="3" id="KW-1185">Reference proteome</keyword>
<dbReference type="Pfam" id="PF00990">
    <property type="entry name" value="GGDEF"/>
    <property type="match status" value="1"/>
</dbReference>
<keyword evidence="2" id="KW-0548">Nucleotidyltransferase</keyword>
<dbReference type="EC" id="2.7.7.65" evidence="2"/>
<dbReference type="GO" id="GO:0052621">
    <property type="term" value="F:diguanylate cyclase activity"/>
    <property type="evidence" value="ECO:0007669"/>
    <property type="project" value="UniProtKB-EC"/>
</dbReference>
<dbReference type="PANTHER" id="PTHR46663">
    <property type="entry name" value="DIGUANYLATE CYCLASE DGCT-RELATED"/>
    <property type="match status" value="1"/>
</dbReference>
<dbReference type="InterPro" id="IPR043128">
    <property type="entry name" value="Rev_trsase/Diguanyl_cyclase"/>
</dbReference>
<evidence type="ECO:0000259" key="1">
    <source>
        <dbReference type="PROSITE" id="PS50887"/>
    </source>
</evidence>
<evidence type="ECO:0000313" key="2">
    <source>
        <dbReference type="EMBL" id="MFC0081456.1"/>
    </source>
</evidence>
<dbReference type="Gene3D" id="3.30.70.270">
    <property type="match status" value="1"/>
</dbReference>
<dbReference type="Proteomes" id="UP001589788">
    <property type="component" value="Unassembled WGS sequence"/>
</dbReference>
<protein>
    <submittedName>
        <fullName evidence="2">Diguanylate cyclase domain-containing protein</fullName>
        <ecNumber evidence="2">2.7.7.65</ecNumber>
    </submittedName>
</protein>
<feature type="non-terminal residue" evidence="2">
    <location>
        <position position="1"/>
    </location>
</feature>
<dbReference type="RefSeq" id="WP_377788696.1">
    <property type="nucleotide sequence ID" value="NZ_JBHLYQ010000031.1"/>
</dbReference>